<name>A0A0B3Z906_9ALTE</name>
<dbReference type="Proteomes" id="UP000031197">
    <property type="component" value="Unassembled WGS sequence"/>
</dbReference>
<dbReference type="SUPFAM" id="SSF69318">
    <property type="entry name" value="Integrin alpha N-terminal domain"/>
    <property type="match status" value="1"/>
</dbReference>
<reference evidence="4 5" key="1">
    <citation type="submission" date="2014-12" db="EMBL/GenBank/DDBJ databases">
        <title>Genome sequencing of Alteromonas marina AD001.</title>
        <authorList>
            <person name="Adrian T.G.S."/>
            <person name="Chan K.G."/>
        </authorList>
    </citation>
    <scope>NUCLEOTIDE SEQUENCE [LARGE SCALE GENOMIC DNA]</scope>
    <source>
        <strain evidence="4 5">AD001</strain>
    </source>
</reference>
<feature type="chain" id="PRO_5002099850" evidence="3">
    <location>
        <begin position="24"/>
        <end position="975"/>
    </location>
</feature>
<dbReference type="RefSeq" id="WP_039217792.1">
    <property type="nucleotide sequence ID" value="NZ_JWLW01000010.1"/>
</dbReference>
<dbReference type="InterPro" id="IPR013517">
    <property type="entry name" value="FG-GAP"/>
</dbReference>
<feature type="compositionally biased region" description="Basic and acidic residues" evidence="2">
    <location>
        <begin position="535"/>
        <end position="551"/>
    </location>
</feature>
<accession>A0A0B3Z906</accession>
<dbReference type="Pfam" id="PF13517">
    <property type="entry name" value="FG-GAP_3"/>
    <property type="match status" value="1"/>
</dbReference>
<keyword evidence="1 3" id="KW-0732">Signal</keyword>
<sequence>MKLKRINTAVFVALGLIPGLSLANSLNDVIQQNDYVLIDKPDAVEGLGNTPSYILSKKDDEVIISQGYRLNLQSPGAAEIEESGADLLIKPLNEMASSGFPLIGVFDENYRQKWGDEVFDQLEKAHIAGIIPATMQYEVVYGTKALILSNHNSENETSTLTIESFERLIIPQDVIDNIDGGWQGPEKPEALSTSEPRDINLQNVNTSSLVQIENFSSKEWALPLYAELNSAFGGQEKSFVTDLSGDISNGVGTTQVLNVSFGVSYTNNTVTVVTADTLYKYYPYSKNGEDWEVLVETYEGGELISLKSDFLVEKKDNTANFTKHLTTRFPFFQNAYINGRNPANYNDDGILECWSVFGYVFNQDLTLDRGVACDDIDEIIRLGDDRWTYEVKPNGNVALTFDALDNFYRERTWVPLSTDENGFTRVLEFSLWQRDYDSDGVLDEDGYFIQPRVNLIKLADMSQYEQFYTNSGLQGDNDGDGINDSNDNDDDNDGMSDLFENSYSLNHLDATDASADGDFDGLTNLQEFNAGTDPSNRDSDGDGVPDGRDGSPLDATVKGGQTVVSIRYFTDINDDRVPDWYVATKYTDGYEVVIRSGIDDEILQTIAWKQDYKEAEFVHLDDINGDGVNEIGLFGFVDFVGENDNLKKAQLFVKDPVTGERVVVHNWPGNWSDVKFLLATDANDDGIIDVAIQGKFKDGNRPQLFVKDAVTGERLALHSYPSIYSKTEYNWFSDFDGDGIQDISMIGQRPNGKIQIRISSGEDGEKVDAYNFPANYSDFSWRTAGDINQDGTLDYGLLAKRLDDGRVQFFTKSGVDKTGTLGIYSWPELTNFELFRVRDLNDDSQREFALVGFREESGRYQMIVKDGRDRNNTISTAGWPDKWDEVSFEYMGDIDRDAARSSDIALFGKRKTNGAWQLNIRSSAGESIGQIELGNEWDSKPKFYHTSSSGVINMLVYGEVNGVSTVKPINYDLTN</sequence>
<dbReference type="AlphaFoldDB" id="A0A0B3Z906"/>
<proteinExistence type="predicted"/>
<feature type="signal peptide" evidence="3">
    <location>
        <begin position="1"/>
        <end position="23"/>
    </location>
</feature>
<feature type="region of interest" description="Disordered" evidence="2">
    <location>
        <begin position="521"/>
        <end position="556"/>
    </location>
</feature>
<evidence type="ECO:0000256" key="3">
    <source>
        <dbReference type="SAM" id="SignalP"/>
    </source>
</evidence>
<dbReference type="InterPro" id="IPR028994">
    <property type="entry name" value="Integrin_alpha_N"/>
</dbReference>
<feature type="region of interest" description="Disordered" evidence="2">
    <location>
        <begin position="469"/>
        <end position="498"/>
    </location>
</feature>
<comment type="caution">
    <text evidence="4">The sequence shown here is derived from an EMBL/GenBank/DDBJ whole genome shotgun (WGS) entry which is preliminary data.</text>
</comment>
<evidence type="ECO:0000256" key="2">
    <source>
        <dbReference type="SAM" id="MobiDB-lite"/>
    </source>
</evidence>
<evidence type="ECO:0000256" key="1">
    <source>
        <dbReference type="ARBA" id="ARBA00022729"/>
    </source>
</evidence>
<protein>
    <submittedName>
        <fullName evidence="4">Uncharacterized protein</fullName>
    </submittedName>
</protein>
<organism evidence="4 5">
    <name type="scientific">Alteromonas marina</name>
    <dbReference type="NCBI Taxonomy" id="203795"/>
    <lineage>
        <taxon>Bacteria</taxon>
        <taxon>Pseudomonadati</taxon>
        <taxon>Pseudomonadota</taxon>
        <taxon>Gammaproteobacteria</taxon>
        <taxon>Alteromonadales</taxon>
        <taxon>Alteromonadaceae</taxon>
        <taxon>Alteromonas/Salinimonas group</taxon>
        <taxon>Alteromonas</taxon>
    </lineage>
</organism>
<evidence type="ECO:0000313" key="5">
    <source>
        <dbReference type="Proteomes" id="UP000031197"/>
    </source>
</evidence>
<dbReference type="EMBL" id="JWLW01000010">
    <property type="protein sequence ID" value="KHT54946.1"/>
    <property type="molecule type" value="Genomic_DNA"/>
</dbReference>
<keyword evidence="5" id="KW-1185">Reference proteome</keyword>
<evidence type="ECO:0000313" key="4">
    <source>
        <dbReference type="EMBL" id="KHT54946.1"/>
    </source>
</evidence>
<feature type="compositionally biased region" description="Acidic residues" evidence="2">
    <location>
        <begin position="477"/>
        <end position="494"/>
    </location>
</feature>
<gene>
    <name evidence="4" type="ORF">RJ41_05005</name>
</gene>
<dbReference type="OrthoDB" id="6335194at2"/>
<feature type="compositionally biased region" description="Polar residues" evidence="2">
    <location>
        <begin position="523"/>
        <end position="534"/>
    </location>
</feature>